<gene>
    <name evidence="1" type="ORF">ASPSYDRAFT_400446</name>
</gene>
<dbReference type="GeneID" id="63762081"/>
<accession>A0A1L9T9D6</accession>
<evidence type="ECO:0000313" key="1">
    <source>
        <dbReference type="EMBL" id="OJJ56032.1"/>
    </source>
</evidence>
<dbReference type="EMBL" id="KV878591">
    <property type="protein sequence ID" value="OJJ56032.1"/>
    <property type="molecule type" value="Genomic_DNA"/>
</dbReference>
<keyword evidence="2" id="KW-1185">Reference proteome</keyword>
<organism evidence="1 2">
    <name type="scientific">Aspergillus sydowii CBS 593.65</name>
    <dbReference type="NCBI Taxonomy" id="1036612"/>
    <lineage>
        <taxon>Eukaryota</taxon>
        <taxon>Fungi</taxon>
        <taxon>Dikarya</taxon>
        <taxon>Ascomycota</taxon>
        <taxon>Pezizomycotina</taxon>
        <taxon>Eurotiomycetes</taxon>
        <taxon>Eurotiomycetidae</taxon>
        <taxon>Eurotiales</taxon>
        <taxon>Aspergillaceae</taxon>
        <taxon>Aspergillus</taxon>
        <taxon>Aspergillus subgen. Nidulantes</taxon>
    </lineage>
</organism>
<dbReference type="RefSeq" id="XP_040699838.1">
    <property type="nucleotide sequence ID" value="XM_040846008.1"/>
</dbReference>
<dbReference type="AlphaFoldDB" id="A0A1L9T9D6"/>
<proteinExistence type="predicted"/>
<evidence type="ECO:0000313" key="2">
    <source>
        <dbReference type="Proteomes" id="UP000184356"/>
    </source>
</evidence>
<protein>
    <submittedName>
        <fullName evidence="1">Uncharacterized protein</fullName>
    </submittedName>
</protein>
<dbReference type="Proteomes" id="UP000184356">
    <property type="component" value="Unassembled WGS sequence"/>
</dbReference>
<sequence length="166" mass="18238">MGFWHACQCPGHFSDIRASGLPIDIEFPVSPGCDDGPLFAGIISLELWMIWQRVSNDDSSSMPTPNSQSSRSRLDLALLTLGDGANQGDEAMKIDQMIVRLHYFFWMGKRKPGFQIGSGTSPCRQPCSAGQGPPDNAEIAALKRLRAGESSLIKPCWVHRCFLTAR</sequence>
<name>A0A1L9T9D6_9EURO</name>
<reference evidence="2" key="1">
    <citation type="journal article" date="2017" name="Genome Biol.">
        <title>Comparative genomics reveals high biological diversity and specific adaptations in the industrially and medically important fungal genus Aspergillus.</title>
        <authorList>
            <person name="de Vries R.P."/>
            <person name="Riley R."/>
            <person name="Wiebenga A."/>
            <person name="Aguilar-Osorio G."/>
            <person name="Amillis S."/>
            <person name="Uchima C.A."/>
            <person name="Anderluh G."/>
            <person name="Asadollahi M."/>
            <person name="Askin M."/>
            <person name="Barry K."/>
            <person name="Battaglia E."/>
            <person name="Bayram O."/>
            <person name="Benocci T."/>
            <person name="Braus-Stromeyer S.A."/>
            <person name="Caldana C."/>
            <person name="Canovas D."/>
            <person name="Cerqueira G.C."/>
            <person name="Chen F."/>
            <person name="Chen W."/>
            <person name="Choi C."/>
            <person name="Clum A."/>
            <person name="Dos Santos R.A."/>
            <person name="Damasio A.R."/>
            <person name="Diallinas G."/>
            <person name="Emri T."/>
            <person name="Fekete E."/>
            <person name="Flipphi M."/>
            <person name="Freyberg S."/>
            <person name="Gallo A."/>
            <person name="Gournas C."/>
            <person name="Habgood R."/>
            <person name="Hainaut M."/>
            <person name="Harispe M.L."/>
            <person name="Henrissat B."/>
            <person name="Hilden K.S."/>
            <person name="Hope R."/>
            <person name="Hossain A."/>
            <person name="Karabika E."/>
            <person name="Karaffa L."/>
            <person name="Karanyi Z."/>
            <person name="Krasevec N."/>
            <person name="Kuo A."/>
            <person name="Kusch H."/>
            <person name="LaButti K."/>
            <person name="Lagendijk E.L."/>
            <person name="Lapidus A."/>
            <person name="Levasseur A."/>
            <person name="Lindquist E."/>
            <person name="Lipzen A."/>
            <person name="Logrieco A.F."/>
            <person name="MacCabe A."/>
            <person name="Maekelae M.R."/>
            <person name="Malavazi I."/>
            <person name="Melin P."/>
            <person name="Meyer V."/>
            <person name="Mielnichuk N."/>
            <person name="Miskei M."/>
            <person name="Molnar A.P."/>
            <person name="Mule G."/>
            <person name="Ngan C.Y."/>
            <person name="Orejas M."/>
            <person name="Orosz E."/>
            <person name="Ouedraogo J.P."/>
            <person name="Overkamp K.M."/>
            <person name="Park H.-S."/>
            <person name="Perrone G."/>
            <person name="Piumi F."/>
            <person name="Punt P.J."/>
            <person name="Ram A.F."/>
            <person name="Ramon A."/>
            <person name="Rauscher S."/>
            <person name="Record E."/>
            <person name="Riano-Pachon D.M."/>
            <person name="Robert V."/>
            <person name="Roehrig J."/>
            <person name="Ruller R."/>
            <person name="Salamov A."/>
            <person name="Salih N.S."/>
            <person name="Samson R.A."/>
            <person name="Sandor E."/>
            <person name="Sanguinetti M."/>
            <person name="Schuetze T."/>
            <person name="Sepcic K."/>
            <person name="Shelest E."/>
            <person name="Sherlock G."/>
            <person name="Sophianopoulou V."/>
            <person name="Squina F.M."/>
            <person name="Sun H."/>
            <person name="Susca A."/>
            <person name="Todd R.B."/>
            <person name="Tsang A."/>
            <person name="Unkles S.E."/>
            <person name="van de Wiele N."/>
            <person name="van Rossen-Uffink D."/>
            <person name="Oliveira J.V."/>
            <person name="Vesth T.C."/>
            <person name="Visser J."/>
            <person name="Yu J.-H."/>
            <person name="Zhou M."/>
            <person name="Andersen M.R."/>
            <person name="Archer D.B."/>
            <person name="Baker S.E."/>
            <person name="Benoit I."/>
            <person name="Brakhage A.A."/>
            <person name="Braus G.H."/>
            <person name="Fischer R."/>
            <person name="Frisvad J.C."/>
            <person name="Goldman G.H."/>
            <person name="Houbraken J."/>
            <person name="Oakley B."/>
            <person name="Pocsi I."/>
            <person name="Scazzocchio C."/>
            <person name="Seiboth B."/>
            <person name="vanKuyk P.A."/>
            <person name="Wortman J."/>
            <person name="Dyer P.S."/>
            <person name="Grigoriev I.V."/>
        </authorList>
    </citation>
    <scope>NUCLEOTIDE SEQUENCE [LARGE SCALE GENOMIC DNA]</scope>
    <source>
        <strain evidence="2">CBS 593.65</strain>
    </source>
</reference>
<dbReference type="VEuPathDB" id="FungiDB:ASPSYDRAFT_400446"/>